<dbReference type="Gene3D" id="3.30.70.260">
    <property type="match status" value="1"/>
</dbReference>
<evidence type="ECO:0000256" key="5">
    <source>
        <dbReference type="ARBA" id="ARBA00022840"/>
    </source>
</evidence>
<keyword evidence="3" id="KW-1003">Cell membrane</keyword>
<dbReference type="InterPro" id="IPR050086">
    <property type="entry name" value="MetN_ABC_transporter-like"/>
</dbReference>
<dbReference type="InterPro" id="IPR018449">
    <property type="entry name" value="NIL_domain"/>
</dbReference>
<dbReference type="Gene3D" id="3.40.50.300">
    <property type="entry name" value="P-loop containing nucleotide triphosphate hydrolases"/>
    <property type="match status" value="1"/>
</dbReference>
<organism evidence="10 11">
    <name type="scientific">Acetoanaerobium noterae</name>
    <dbReference type="NCBI Taxonomy" id="745369"/>
    <lineage>
        <taxon>Bacteria</taxon>
        <taxon>Bacillati</taxon>
        <taxon>Bacillota</taxon>
        <taxon>Clostridia</taxon>
        <taxon>Peptostreptococcales</taxon>
        <taxon>Filifactoraceae</taxon>
        <taxon>Acetoanaerobium</taxon>
    </lineage>
</organism>
<dbReference type="SUPFAM" id="SSF55021">
    <property type="entry name" value="ACT-like"/>
    <property type="match status" value="1"/>
</dbReference>
<dbReference type="FunFam" id="3.40.50.300:FF:000056">
    <property type="entry name" value="Cell division ATP-binding protein FtsE"/>
    <property type="match status" value="1"/>
</dbReference>
<evidence type="ECO:0000256" key="8">
    <source>
        <dbReference type="ARBA" id="ARBA00023136"/>
    </source>
</evidence>
<evidence type="ECO:0000256" key="3">
    <source>
        <dbReference type="ARBA" id="ARBA00022475"/>
    </source>
</evidence>
<reference evidence="11" key="1">
    <citation type="submission" date="2017-02" db="EMBL/GenBank/DDBJ databases">
        <authorList>
            <person name="Varghese N."/>
            <person name="Submissions S."/>
        </authorList>
    </citation>
    <scope>NUCLEOTIDE SEQUENCE [LARGE SCALE GENOMIC DNA]</scope>
    <source>
        <strain evidence="11">ATCC 35199</strain>
    </source>
</reference>
<keyword evidence="7" id="KW-0029">Amino-acid transport</keyword>
<sequence length="327" mass="36771">MIDIRNLSKVYSDSKTPIIALDNINIQIDKGEIYGIVGLSGAGKSSLVRCINRIEEPTSGEIYIDKINIMDLNQKDLRKTRKKISMIFQGFNLLNSKTVYENIAFPLKLDKLPKSEINARVNELLSWVELSDKANAYPSQLSGGQKQRVAIARALASKPDILLSDEATSALDPKTTNQILSMLKRINKEMNITIVVITHEMEVVKSICDKTVVLENGRIIAQGNTIDIFSNKDNCSPDIFSKEESLDYKEHYKGELLKLSFVGENAKNPIISNLVKKFDLELNIISGNIEYIQEKPLGTLIVELKRHGNLRTIIDYLNNHDVRAEVL</sequence>
<dbReference type="GO" id="GO:0016887">
    <property type="term" value="F:ATP hydrolysis activity"/>
    <property type="evidence" value="ECO:0007669"/>
    <property type="project" value="InterPro"/>
</dbReference>
<dbReference type="Proteomes" id="UP000243406">
    <property type="component" value="Unassembled WGS sequence"/>
</dbReference>
<keyword evidence="11" id="KW-1185">Reference proteome</keyword>
<evidence type="ECO:0000256" key="7">
    <source>
        <dbReference type="ARBA" id="ARBA00022970"/>
    </source>
</evidence>
<dbReference type="InterPro" id="IPR003593">
    <property type="entry name" value="AAA+_ATPase"/>
</dbReference>
<dbReference type="CDD" id="cd03258">
    <property type="entry name" value="ABC_MetN_methionine_transporter"/>
    <property type="match status" value="1"/>
</dbReference>
<evidence type="ECO:0000313" key="11">
    <source>
        <dbReference type="Proteomes" id="UP000243406"/>
    </source>
</evidence>
<keyword evidence="5 10" id="KW-0067">ATP-binding</keyword>
<accession>A0A1T4ZTT2</accession>
<dbReference type="EMBL" id="FUYN01000001">
    <property type="protein sequence ID" value="SKB26017.1"/>
    <property type="molecule type" value="Genomic_DNA"/>
</dbReference>
<dbReference type="OrthoDB" id="9804199at2"/>
<keyword evidence="8" id="KW-0472">Membrane</keyword>
<dbReference type="PANTHER" id="PTHR43166">
    <property type="entry name" value="AMINO ACID IMPORT ATP-BINDING PROTEIN"/>
    <property type="match status" value="1"/>
</dbReference>
<dbReference type="InterPro" id="IPR017871">
    <property type="entry name" value="ABC_transporter-like_CS"/>
</dbReference>
<name>A0A1T4ZTT2_9FIRM</name>
<protein>
    <submittedName>
        <fullName evidence="10">D-methionine transport system ATP-binding protein</fullName>
    </submittedName>
</protein>
<keyword evidence="6" id="KW-1278">Translocase</keyword>
<dbReference type="SMART" id="SM00930">
    <property type="entry name" value="NIL"/>
    <property type="match status" value="1"/>
</dbReference>
<gene>
    <name evidence="10" type="ORF">SAMN02745120_0373</name>
</gene>
<dbReference type="Pfam" id="PF00005">
    <property type="entry name" value="ABC_tran"/>
    <property type="match status" value="1"/>
</dbReference>
<dbReference type="GO" id="GO:0005524">
    <property type="term" value="F:ATP binding"/>
    <property type="evidence" value="ECO:0007669"/>
    <property type="project" value="UniProtKB-KW"/>
</dbReference>
<dbReference type="AlphaFoldDB" id="A0A1T4ZTT2"/>
<evidence type="ECO:0000256" key="2">
    <source>
        <dbReference type="ARBA" id="ARBA00022448"/>
    </source>
</evidence>
<dbReference type="RefSeq" id="WP_079588372.1">
    <property type="nucleotide sequence ID" value="NZ_FUYN01000001.1"/>
</dbReference>
<dbReference type="SUPFAM" id="SSF52540">
    <property type="entry name" value="P-loop containing nucleoside triphosphate hydrolases"/>
    <property type="match status" value="1"/>
</dbReference>
<dbReference type="GO" id="GO:0006865">
    <property type="term" value="P:amino acid transport"/>
    <property type="evidence" value="ECO:0007669"/>
    <property type="project" value="UniProtKB-KW"/>
</dbReference>
<keyword evidence="4" id="KW-0547">Nucleotide-binding</keyword>
<keyword evidence="2" id="KW-0813">Transport</keyword>
<evidence type="ECO:0000256" key="4">
    <source>
        <dbReference type="ARBA" id="ARBA00022741"/>
    </source>
</evidence>
<dbReference type="InterPro" id="IPR027417">
    <property type="entry name" value="P-loop_NTPase"/>
</dbReference>
<dbReference type="GO" id="GO:0005886">
    <property type="term" value="C:plasma membrane"/>
    <property type="evidence" value="ECO:0007669"/>
    <property type="project" value="UniProtKB-ARBA"/>
</dbReference>
<dbReference type="Pfam" id="PF09383">
    <property type="entry name" value="NIL"/>
    <property type="match status" value="1"/>
</dbReference>
<dbReference type="PANTHER" id="PTHR43166:SF30">
    <property type="entry name" value="METHIONINE IMPORT ATP-BINDING PROTEIN METN"/>
    <property type="match status" value="1"/>
</dbReference>
<evidence type="ECO:0000313" key="10">
    <source>
        <dbReference type="EMBL" id="SKB26017.1"/>
    </source>
</evidence>
<proteinExistence type="inferred from homology"/>
<evidence type="ECO:0000259" key="9">
    <source>
        <dbReference type="PROSITE" id="PS50893"/>
    </source>
</evidence>
<dbReference type="SMART" id="SM00382">
    <property type="entry name" value="AAA"/>
    <property type="match status" value="1"/>
</dbReference>
<dbReference type="PROSITE" id="PS50893">
    <property type="entry name" value="ABC_TRANSPORTER_2"/>
    <property type="match status" value="1"/>
</dbReference>
<evidence type="ECO:0000256" key="1">
    <source>
        <dbReference type="ARBA" id="ARBA00005417"/>
    </source>
</evidence>
<comment type="similarity">
    <text evidence="1">Belongs to the ABC transporter superfamily.</text>
</comment>
<dbReference type="PROSITE" id="PS00211">
    <property type="entry name" value="ABC_TRANSPORTER_1"/>
    <property type="match status" value="1"/>
</dbReference>
<dbReference type="InterPro" id="IPR041701">
    <property type="entry name" value="MetN_ABC"/>
</dbReference>
<dbReference type="InterPro" id="IPR045865">
    <property type="entry name" value="ACT-like_dom_sf"/>
</dbReference>
<dbReference type="InterPro" id="IPR003439">
    <property type="entry name" value="ABC_transporter-like_ATP-bd"/>
</dbReference>
<feature type="domain" description="ABC transporter" evidence="9">
    <location>
        <begin position="2"/>
        <end position="241"/>
    </location>
</feature>
<evidence type="ECO:0000256" key="6">
    <source>
        <dbReference type="ARBA" id="ARBA00022967"/>
    </source>
</evidence>